<feature type="compositionally biased region" description="Low complexity" evidence="1">
    <location>
        <begin position="76"/>
        <end position="85"/>
    </location>
</feature>
<name>A0A1J0REJ9_9VIRU</name>
<gene>
    <name evidence="4" type="primary">ORF92</name>
</gene>
<protein>
    <submittedName>
        <fullName evidence="4">Protein ORF92</fullName>
    </submittedName>
</protein>
<dbReference type="EMBL" id="MW580853">
    <property type="protein sequence ID" value="QRM16907.1"/>
    <property type="molecule type" value="Genomic_DNA"/>
</dbReference>
<proteinExistence type="predicted"/>
<evidence type="ECO:0000256" key="1">
    <source>
        <dbReference type="SAM" id="MobiDB-lite"/>
    </source>
</evidence>
<evidence type="ECO:0000313" key="2">
    <source>
        <dbReference type="EMBL" id="QRM16907.1"/>
    </source>
</evidence>
<feature type="compositionally biased region" description="Polar residues" evidence="1">
    <location>
        <begin position="143"/>
        <end position="152"/>
    </location>
</feature>
<evidence type="ECO:0000313" key="4">
    <source>
        <dbReference type="EMBL" id="QRM17169.1"/>
    </source>
</evidence>
<accession>A0A1J0REJ9</accession>
<feature type="compositionally biased region" description="Basic residues" evidence="1">
    <location>
        <begin position="36"/>
        <end position="57"/>
    </location>
</feature>
<evidence type="ECO:0000313" key="3">
    <source>
        <dbReference type="EMBL" id="QRM17038.1"/>
    </source>
</evidence>
<feature type="compositionally biased region" description="Basic and acidic residues" evidence="1">
    <location>
        <begin position="58"/>
        <end position="75"/>
    </location>
</feature>
<feature type="region of interest" description="Disordered" evidence="1">
    <location>
        <begin position="143"/>
        <end position="165"/>
    </location>
</feature>
<feature type="compositionally biased region" description="Polar residues" evidence="1">
    <location>
        <begin position="97"/>
        <end position="107"/>
    </location>
</feature>
<sequence length="583" mass="65377">MTTLFHSILPSSTTFFAMDFESKLRAFAALDGEPKQKKRDKKDRKRHKDGKSRKRHREREIDEPEPKKQKSDSDRSTSQSQSTPHSHTHSASDDSQVVCSPATSPEGSPSMLPQYIPPSVFEPPTFAEPFNLIMPSVVECSQGTQPQFTVSETESDGDDGDDDNVEDMLSQLSETLGLDMLIDTNAVLGTGPTMSFDHENRPETRPTSSLLTNLANVVQEAALAVTPVTPVTPVTTPVLQNVNVVTTGIEMTPQFYNPQFYVTSPPQDSQSQQILTVDQTQLSHLLTPPEHKHPDLTELTASIMMQNLGTGPKIDEDRYVKGARGALRKRAPDVVINRDAFFTTVEDWSQAKLDAYHAASWRAQSSHTPANDQMTIPPEWIEGRRAAVYLKAPIPVQELTKQSTSFKHNAGCSRRQAVKYEYDVFTKQTVPVYGLCSACVKAEDDPTGNEHMGRARMTVNYMRCTWDIILHNCKQWTENYNHDQDTDDLFIYRSMLHWGTMHVRAELEKMGYQAGPEWPALRQHIMTQILPHSPCVRFPDHTAMFNGVAFEECSITQTTGGVRKKGPFQIMFFGTPPPPTPQL</sequence>
<organism evidence="4">
    <name type="scientific">Anguillid herpesvirus 1</name>
    <dbReference type="NCBI Taxonomy" id="150286"/>
    <lineage>
        <taxon>Viruses</taxon>
        <taxon>Duplodnaviria</taxon>
        <taxon>Heunggongvirae</taxon>
        <taxon>Peploviricota</taxon>
        <taxon>Herviviricetes</taxon>
        <taxon>Herpesvirales</taxon>
        <taxon>Alloherpesviridae</taxon>
        <taxon>Cyvirus</taxon>
        <taxon>Cyvirus anguillidallo1</taxon>
    </lineage>
</organism>
<reference evidence="4" key="1">
    <citation type="journal article" date="2021" name="Microorganisms">
        <title>Genomes of Anguillid Herpesvirus 1 Strains Reveal Evolutionary Disparities and Low Genetic Diversity in the Genus Cyprinivirus.</title>
        <authorList>
            <person name="Donohoe O."/>
            <person name="Zhang H."/>
            <person name="Delrez N."/>
            <person name="Gao Y."/>
            <person name="Suarez N.M."/>
            <person name="Davison A.J."/>
            <person name="Vanderplasschen A."/>
        </authorList>
    </citation>
    <scope>NUCLEOTIDE SEQUENCE</scope>
    <source>
        <strain evidence="2">DK-206116-1</strain>
        <strain evidence="3">HVA 486123</strain>
        <strain evidence="4">UK N080</strain>
    </source>
</reference>
<dbReference type="EMBL" id="MW580854">
    <property type="protein sequence ID" value="QRM17038.1"/>
    <property type="molecule type" value="Genomic_DNA"/>
</dbReference>
<feature type="compositionally biased region" description="Acidic residues" evidence="1">
    <location>
        <begin position="153"/>
        <end position="165"/>
    </location>
</feature>
<feature type="region of interest" description="Disordered" evidence="1">
    <location>
        <begin position="27"/>
        <end position="116"/>
    </location>
</feature>
<reference evidence="4" key="2">
    <citation type="submission" date="2021-02" db="EMBL/GenBank/DDBJ databases">
        <authorList>
            <person name="Vanderplasschen A.F.C."/>
            <person name="Davison A.J."/>
        </authorList>
    </citation>
    <scope>NUCLEOTIDE SEQUENCE</scope>
    <source>
        <strain evidence="2">DK-206116-1</strain>
        <strain evidence="3">HVA 486123</strain>
        <strain evidence="4">UK N080</strain>
    </source>
</reference>
<dbReference type="EMBL" id="MW580855">
    <property type="protein sequence ID" value="QRM17169.1"/>
    <property type="molecule type" value="Genomic_DNA"/>
</dbReference>